<dbReference type="SUPFAM" id="SSF47473">
    <property type="entry name" value="EF-hand"/>
    <property type="match status" value="1"/>
</dbReference>
<reference evidence="6 7" key="1">
    <citation type="submission" date="2019-12" db="EMBL/GenBank/DDBJ databases">
        <authorList>
            <person name="Scholz U."/>
            <person name="Mascher M."/>
            <person name="Fiebig A."/>
        </authorList>
    </citation>
    <scope>NUCLEOTIDE SEQUENCE</scope>
</reference>
<dbReference type="Proteomes" id="UP001189122">
    <property type="component" value="Unassembled WGS sequence"/>
</dbReference>
<dbReference type="InterPro" id="IPR039647">
    <property type="entry name" value="EF_hand_pair_protein_CML-like"/>
</dbReference>
<dbReference type="FunFam" id="1.10.238.10:FF:000178">
    <property type="entry name" value="Calmodulin-2 A"/>
    <property type="match status" value="1"/>
</dbReference>
<dbReference type="Gene3D" id="1.10.238.10">
    <property type="entry name" value="EF-hand"/>
    <property type="match status" value="2"/>
</dbReference>
<dbReference type="GO" id="GO:0043226">
    <property type="term" value="C:organelle"/>
    <property type="evidence" value="ECO:0007669"/>
    <property type="project" value="UniProtKB-ARBA"/>
</dbReference>
<evidence type="ECO:0000313" key="6">
    <source>
        <dbReference type="EMBL" id="CAA2621795.1"/>
    </source>
</evidence>
<dbReference type="InterPro" id="IPR018247">
    <property type="entry name" value="EF_Hand_1_Ca_BS"/>
</dbReference>
<proteinExistence type="predicted"/>
<evidence type="ECO:0000256" key="4">
    <source>
        <dbReference type="SAM" id="MobiDB-lite"/>
    </source>
</evidence>
<feature type="region of interest" description="Disordered" evidence="4">
    <location>
        <begin position="149"/>
        <end position="180"/>
    </location>
</feature>
<sequence>MVWPFAYPASRKLPLLIPIKQTVGGQGFSGIHRISRHGGSLHLSLCIYSPAKTIRRLPRQPVPSSEIFATSLPDHSEASSTSLWPKAAVFPELAFPVGYGSSFRAEPRRWVKESSEKSFLRGLLRCWGGAVVHGAVSTGSLLRHLRRVFSPKKRPSSPSTEEEARKAPVSPPQTSADFSIDDGRANEITETPQSPLENYVRVFRYFDQNGDGKVSPSELRNCMRKVGEELSEKDAEAVVGSTDSDGDGLLGYADFVSLVAVGREEEEDGDLREVFSMYEMKGEGCITAESLRRMLRRLGDYKTVDECKVMIRRYDLDGDGVLSFEEFKVMML</sequence>
<keyword evidence="2" id="KW-0677">Repeat</keyword>
<dbReference type="InterPro" id="IPR002048">
    <property type="entry name" value="EF_hand_dom"/>
</dbReference>
<keyword evidence="7" id="KW-1185">Reference proteome</keyword>
<dbReference type="AlphaFoldDB" id="A0A7I8IUH8"/>
<evidence type="ECO:0000256" key="3">
    <source>
        <dbReference type="ARBA" id="ARBA00022837"/>
    </source>
</evidence>
<evidence type="ECO:0000259" key="5">
    <source>
        <dbReference type="PROSITE" id="PS50222"/>
    </source>
</evidence>
<feature type="domain" description="EF-hand" evidence="5">
    <location>
        <begin position="266"/>
        <end position="301"/>
    </location>
</feature>
<evidence type="ECO:0000313" key="7">
    <source>
        <dbReference type="Proteomes" id="UP001189122"/>
    </source>
</evidence>
<dbReference type="InterPro" id="IPR011992">
    <property type="entry name" value="EF-hand-dom_pair"/>
</dbReference>
<dbReference type="SMART" id="SM00054">
    <property type="entry name" value="EFh"/>
    <property type="match status" value="3"/>
</dbReference>
<name>A0A7I8IUH8_SPIIN</name>
<dbReference type="EMBL" id="LR743593">
    <property type="protein sequence ID" value="CAA2621795.1"/>
    <property type="molecule type" value="Genomic_DNA"/>
</dbReference>
<gene>
    <name evidence="6" type="ORF">SI7747_06007873</name>
</gene>
<feature type="domain" description="EF-hand" evidence="5">
    <location>
        <begin position="194"/>
        <end position="229"/>
    </location>
</feature>
<dbReference type="PROSITE" id="PS50222">
    <property type="entry name" value="EF_HAND_2"/>
    <property type="match status" value="3"/>
</dbReference>
<protein>
    <recommendedName>
        <fullName evidence="5">EF-hand domain-containing protein</fullName>
    </recommendedName>
</protein>
<organism evidence="6">
    <name type="scientific">Spirodela intermedia</name>
    <name type="common">Intermediate duckweed</name>
    <dbReference type="NCBI Taxonomy" id="51605"/>
    <lineage>
        <taxon>Eukaryota</taxon>
        <taxon>Viridiplantae</taxon>
        <taxon>Streptophyta</taxon>
        <taxon>Embryophyta</taxon>
        <taxon>Tracheophyta</taxon>
        <taxon>Spermatophyta</taxon>
        <taxon>Magnoliopsida</taxon>
        <taxon>Liliopsida</taxon>
        <taxon>Araceae</taxon>
        <taxon>Lemnoideae</taxon>
        <taxon>Spirodela</taxon>
    </lineage>
</organism>
<dbReference type="GO" id="GO:0005509">
    <property type="term" value="F:calcium ion binding"/>
    <property type="evidence" value="ECO:0007669"/>
    <property type="project" value="InterPro"/>
</dbReference>
<dbReference type="PANTHER" id="PTHR10891">
    <property type="entry name" value="EF-HAND CALCIUM-BINDING DOMAIN CONTAINING PROTEIN"/>
    <property type="match status" value="1"/>
</dbReference>
<keyword evidence="3" id="KW-0106">Calcium</keyword>
<feature type="domain" description="EF-hand" evidence="5">
    <location>
        <begin position="302"/>
        <end position="332"/>
    </location>
</feature>
<dbReference type="CDD" id="cd00051">
    <property type="entry name" value="EFh"/>
    <property type="match status" value="2"/>
</dbReference>
<evidence type="ECO:0000256" key="1">
    <source>
        <dbReference type="ARBA" id="ARBA00022723"/>
    </source>
</evidence>
<accession>A0A7I8IUH8</accession>
<dbReference type="EMBL" id="CACRZD030000006">
    <property type="protein sequence ID" value="CAA6661478.1"/>
    <property type="molecule type" value="Genomic_DNA"/>
</dbReference>
<dbReference type="PROSITE" id="PS00018">
    <property type="entry name" value="EF_HAND_1"/>
    <property type="match status" value="3"/>
</dbReference>
<dbReference type="Pfam" id="PF13833">
    <property type="entry name" value="EF-hand_8"/>
    <property type="match status" value="1"/>
</dbReference>
<keyword evidence="1" id="KW-0479">Metal-binding</keyword>
<evidence type="ECO:0000256" key="2">
    <source>
        <dbReference type="ARBA" id="ARBA00022737"/>
    </source>
</evidence>
<dbReference type="Pfam" id="PF13499">
    <property type="entry name" value="EF-hand_7"/>
    <property type="match status" value="1"/>
</dbReference>